<proteinExistence type="predicted"/>
<dbReference type="Proteomes" id="UP000246740">
    <property type="component" value="Unassembled WGS sequence"/>
</dbReference>
<dbReference type="Gene3D" id="2.30.180.10">
    <property type="entry name" value="FAS1 domain"/>
    <property type="match status" value="5"/>
</dbReference>
<accession>A0A317XZI4</accession>
<feature type="domain" description="FAS1" evidence="2">
    <location>
        <begin position="314"/>
        <end position="457"/>
    </location>
</feature>
<dbReference type="OrthoDB" id="14252at2759"/>
<reference evidence="3 4" key="1">
    <citation type="journal article" date="2018" name="Mol. Biol. Evol.">
        <title>Broad Genomic Sampling Reveals a Smut Pathogenic Ancestry of the Fungal Clade Ustilaginomycotina.</title>
        <authorList>
            <person name="Kijpornyongpan T."/>
            <person name="Mondo S.J."/>
            <person name="Barry K."/>
            <person name="Sandor L."/>
            <person name="Lee J."/>
            <person name="Lipzen A."/>
            <person name="Pangilinan J."/>
            <person name="LaButti K."/>
            <person name="Hainaut M."/>
            <person name="Henrissat B."/>
            <person name="Grigoriev I.V."/>
            <person name="Spatafora J.W."/>
            <person name="Aime M.C."/>
        </authorList>
    </citation>
    <scope>NUCLEOTIDE SEQUENCE [LARGE SCALE GENOMIC DNA]</scope>
    <source>
        <strain evidence="3 4">MCA 3645</strain>
    </source>
</reference>
<organism evidence="3 4">
    <name type="scientific">Testicularia cyperi</name>
    <dbReference type="NCBI Taxonomy" id="1882483"/>
    <lineage>
        <taxon>Eukaryota</taxon>
        <taxon>Fungi</taxon>
        <taxon>Dikarya</taxon>
        <taxon>Basidiomycota</taxon>
        <taxon>Ustilaginomycotina</taxon>
        <taxon>Ustilaginomycetes</taxon>
        <taxon>Ustilaginales</taxon>
        <taxon>Anthracoideaceae</taxon>
        <taxon>Testicularia</taxon>
    </lineage>
</organism>
<dbReference type="InParanoid" id="A0A317XZI4"/>
<evidence type="ECO:0000256" key="1">
    <source>
        <dbReference type="SAM" id="Phobius"/>
    </source>
</evidence>
<keyword evidence="1" id="KW-0472">Membrane</keyword>
<dbReference type="GO" id="GO:0000329">
    <property type="term" value="C:fungal-type vacuole membrane"/>
    <property type="evidence" value="ECO:0007669"/>
    <property type="project" value="TreeGrafter"/>
</dbReference>
<dbReference type="GO" id="GO:0005615">
    <property type="term" value="C:extracellular space"/>
    <property type="evidence" value="ECO:0007669"/>
    <property type="project" value="TreeGrafter"/>
</dbReference>
<dbReference type="EMBL" id="KZ819188">
    <property type="protein sequence ID" value="PWZ02769.1"/>
    <property type="molecule type" value="Genomic_DNA"/>
</dbReference>
<evidence type="ECO:0000313" key="3">
    <source>
        <dbReference type="EMBL" id="PWZ02769.1"/>
    </source>
</evidence>
<protein>
    <submittedName>
        <fullName evidence="3">FAS1 domain-containing protein</fullName>
    </submittedName>
</protein>
<keyword evidence="1" id="KW-0812">Transmembrane</keyword>
<keyword evidence="1" id="KW-1133">Transmembrane helix</keyword>
<dbReference type="InterPro" id="IPR036378">
    <property type="entry name" value="FAS1_dom_sf"/>
</dbReference>
<name>A0A317XZI4_9BASI</name>
<dbReference type="PANTHER" id="PTHR10900:SF77">
    <property type="entry name" value="FI19380P1"/>
    <property type="match status" value="1"/>
</dbReference>
<dbReference type="InterPro" id="IPR050904">
    <property type="entry name" value="Adhesion/Biosynth-related"/>
</dbReference>
<keyword evidence="4" id="KW-1185">Reference proteome</keyword>
<dbReference type="SUPFAM" id="SSF82153">
    <property type="entry name" value="FAS1 domain"/>
    <property type="match status" value="5"/>
</dbReference>
<dbReference type="PROSITE" id="PS50213">
    <property type="entry name" value="FAS1"/>
    <property type="match status" value="4"/>
</dbReference>
<sequence>MAAAYVRADSAQAVFTLYTETTRILPNTASAHPSFDANSNSGPPNSLNLVDLLAQSPQHSILLRLLQRTRLIPTLNRLQEFDDGSGITLLAPINEAFLHKRDQEALDMSLSLHNDEFKPPTSFWSYLIDSTEASVDAPKIPAFVWHQGRFITADNVNAVARQHLLYHLLNYTLPFTLSRDTGVHSPRAPLPEPGKPQLHVTMHFPSRRLLTEPTKPGHIPPPDQEDHGGLLGDQGQRLRVALETIEDDLDNEAVSPVSGTAAASASGEGARKRHRQYITFGANVSGQGGSRSLYENWNSRKGVIHSIDSVLDLPPSLEHVVDAHPRLEGLRHLLDTTTIRSLSTVPHLTLFLPASEAFSKLSALEQAYLFGASVQASQDRLKLLGWHATGLGLGDGKPVYAAAIRNTAPTRLTTTLGGSVELLTDSNTGAISVLGAEVIEEDVLVENGVIHIVDNLVLPFGDLDMSIEKTLLALNASKFVDLVYEAGLQHYINAPAHQRLTKGREPFTFLAPRDDVIDSWLAVTPASFATQSESRSLNHLKQPAGPSLEEVVKYHILPGLIRPSNLTDGLLLGTELRDWRLREGRQRMPVQVDDEKTNSDRKGNGDVGFGDANVLRDPVELDDSAVIYIVSQLLQPPADPIQTAVSYLQLSTFVATVFSADLKGAVQRAPGVTYLVPTNDAFSGLGLAMSYLLLPESQHLLQSLVEFHAIDKIAYLSDFSSDEVELPTLLPDVTAKLLIKRQRNGSVTVRRSDRANDTRSTVIKGDILTNTGVIHEVDKIQTPFDITVRDLLRGAKADTMEDLMTQAGYDFILNSTISNSTEFPSFVVLVPTDSAFTRINLTAILDDRDLLMKLVQQHIIPLTADHDLDAVLPDGRKDKLQLSDESSFATLLDRSTGGPSRFGSISFRKVDNVSPNLRSRADFASSSELDDLGWIVGIKDTRGTTGQHHSARLLAFGRETRGIHANEVKLRPEIGGVFQIDSVLSPYEPGWLYQWGWVVITSFFLALLLASLTLLAFRWWNRDGRIRLPEALEGKH</sequence>
<feature type="domain" description="FAS1" evidence="2">
    <location>
        <begin position="463"/>
        <end position="633"/>
    </location>
</feature>
<dbReference type="InterPro" id="IPR000782">
    <property type="entry name" value="FAS1_domain"/>
</dbReference>
<gene>
    <name evidence="3" type="ORF">BCV70DRAFT_154447</name>
</gene>
<feature type="domain" description="FAS1" evidence="2">
    <location>
        <begin position="46"/>
        <end position="311"/>
    </location>
</feature>
<dbReference type="Pfam" id="PF02469">
    <property type="entry name" value="Fasciclin"/>
    <property type="match status" value="3"/>
</dbReference>
<feature type="transmembrane region" description="Helical" evidence="1">
    <location>
        <begin position="995"/>
        <end position="1017"/>
    </location>
</feature>
<dbReference type="AlphaFoldDB" id="A0A317XZI4"/>
<dbReference type="FunCoup" id="A0A317XZI4">
    <property type="interactions" value="19"/>
</dbReference>
<dbReference type="SMART" id="SM00554">
    <property type="entry name" value="FAS1"/>
    <property type="match status" value="3"/>
</dbReference>
<evidence type="ECO:0000313" key="4">
    <source>
        <dbReference type="Proteomes" id="UP000246740"/>
    </source>
</evidence>
<evidence type="ECO:0000259" key="2">
    <source>
        <dbReference type="PROSITE" id="PS50213"/>
    </source>
</evidence>
<dbReference type="FunFam" id="2.30.180.10:FF:000077">
    <property type="entry name" value="Chromosome 1, whole genome shotgun sequence"/>
    <property type="match status" value="1"/>
</dbReference>
<dbReference type="GO" id="GO:0016236">
    <property type="term" value="P:macroautophagy"/>
    <property type="evidence" value="ECO:0007669"/>
    <property type="project" value="TreeGrafter"/>
</dbReference>
<dbReference type="PANTHER" id="PTHR10900">
    <property type="entry name" value="PERIOSTIN-RELATED"/>
    <property type="match status" value="1"/>
</dbReference>
<dbReference type="STRING" id="1882483.A0A317XZI4"/>
<feature type="domain" description="FAS1" evidence="2">
    <location>
        <begin position="637"/>
        <end position="781"/>
    </location>
</feature>